<proteinExistence type="predicted"/>
<protein>
    <recommendedName>
        <fullName evidence="4">Lipoprotein</fullName>
    </recommendedName>
</protein>
<sequence length="64" mass="6631">MKKVVLSLAFVATLAVVSCKDANAEAQVEETPVEVVEEVVAEEVAVDTAAVAVDSVEVTEVVAE</sequence>
<dbReference type="RefSeq" id="WP_264432694.1">
    <property type="nucleotide sequence ID" value="NZ_CP081495.1"/>
</dbReference>
<evidence type="ECO:0000313" key="2">
    <source>
        <dbReference type="EMBL" id="UYW00688.1"/>
    </source>
</evidence>
<feature type="signal peptide" evidence="1">
    <location>
        <begin position="1"/>
        <end position="24"/>
    </location>
</feature>
<name>A0ABY6M0H3_9FLAO</name>
<dbReference type="Proteomes" id="UP001163328">
    <property type="component" value="Chromosome"/>
</dbReference>
<evidence type="ECO:0008006" key="4">
    <source>
        <dbReference type="Google" id="ProtNLM"/>
    </source>
</evidence>
<keyword evidence="1" id="KW-0732">Signal</keyword>
<dbReference type="PROSITE" id="PS51257">
    <property type="entry name" value="PROKAR_LIPOPROTEIN"/>
    <property type="match status" value="1"/>
</dbReference>
<feature type="chain" id="PRO_5046447486" description="Lipoprotein" evidence="1">
    <location>
        <begin position="25"/>
        <end position="64"/>
    </location>
</feature>
<gene>
    <name evidence="2" type="ORF">K5I29_09115</name>
</gene>
<organism evidence="2 3">
    <name type="scientific">Flavobacterium agricola</name>
    <dbReference type="NCBI Taxonomy" id="2870839"/>
    <lineage>
        <taxon>Bacteria</taxon>
        <taxon>Pseudomonadati</taxon>
        <taxon>Bacteroidota</taxon>
        <taxon>Flavobacteriia</taxon>
        <taxon>Flavobacteriales</taxon>
        <taxon>Flavobacteriaceae</taxon>
        <taxon>Flavobacterium</taxon>
    </lineage>
</organism>
<evidence type="ECO:0000256" key="1">
    <source>
        <dbReference type="SAM" id="SignalP"/>
    </source>
</evidence>
<dbReference type="EMBL" id="CP081495">
    <property type="protein sequence ID" value="UYW00688.1"/>
    <property type="molecule type" value="Genomic_DNA"/>
</dbReference>
<reference evidence="2" key="1">
    <citation type="submission" date="2021-08" db="EMBL/GenBank/DDBJ databases">
        <title>Flavobacterium sp. strain CC-SYL302.</title>
        <authorList>
            <person name="Lin S.-Y."/>
            <person name="Lee T.-H."/>
            <person name="Young C.-C."/>
        </authorList>
    </citation>
    <scope>NUCLEOTIDE SEQUENCE</scope>
    <source>
        <strain evidence="2">CC-SYL302</strain>
    </source>
</reference>
<evidence type="ECO:0000313" key="3">
    <source>
        <dbReference type="Proteomes" id="UP001163328"/>
    </source>
</evidence>
<accession>A0ABY6M0H3</accession>
<keyword evidence="3" id="KW-1185">Reference proteome</keyword>